<dbReference type="EMBL" id="CP059165">
    <property type="protein sequence ID" value="QLL07333.1"/>
    <property type="molecule type" value="Genomic_DNA"/>
</dbReference>
<evidence type="ECO:0000313" key="2">
    <source>
        <dbReference type="Proteomes" id="UP000510682"/>
    </source>
</evidence>
<accession>A0A7D6HUV3</accession>
<dbReference type="AlphaFoldDB" id="A0A7D6HUV3"/>
<protein>
    <submittedName>
        <fullName evidence="1">Uncharacterized protein</fullName>
    </submittedName>
</protein>
<keyword evidence="2" id="KW-1185">Reference proteome</keyword>
<reference evidence="2" key="1">
    <citation type="submission" date="2020-07" db="EMBL/GenBank/DDBJ databases">
        <title>Description of Mycobacterium gordonae subsp. intergordonae subsp.nov. and Mycobacterium gordonae subsp. gordonae subsp. nov.</title>
        <authorList>
            <person name="Yu X."/>
        </authorList>
    </citation>
    <scope>NUCLEOTIDE SEQUENCE [LARGE SCALE GENOMIC DNA]</scope>
    <source>
        <strain evidence="2">24</strain>
    </source>
</reference>
<gene>
    <name evidence="1" type="ORF">H0P51_27425</name>
</gene>
<reference evidence="2" key="2">
    <citation type="submission" date="2023-07" db="EMBL/GenBank/DDBJ databases">
        <title>Description of Mycobacterium gordonae subsp. intergordonae subsp.nov. and Mycobacterium gordonae subsp. gordonae subsp. nov.</title>
        <authorList>
            <person name="Huang H."/>
        </authorList>
    </citation>
    <scope>NUCLEOTIDE SEQUENCE [LARGE SCALE GENOMIC DNA]</scope>
    <source>
        <strain evidence="2">24</strain>
    </source>
</reference>
<organism evidence="1 2">
    <name type="scientific">Mycobacterium vicinigordonae</name>
    <dbReference type="NCBI Taxonomy" id="1719132"/>
    <lineage>
        <taxon>Bacteria</taxon>
        <taxon>Bacillati</taxon>
        <taxon>Actinomycetota</taxon>
        <taxon>Actinomycetes</taxon>
        <taxon>Mycobacteriales</taxon>
        <taxon>Mycobacteriaceae</taxon>
        <taxon>Mycobacterium</taxon>
    </lineage>
</organism>
<evidence type="ECO:0000313" key="1">
    <source>
        <dbReference type="EMBL" id="QLL07333.1"/>
    </source>
</evidence>
<dbReference type="KEGG" id="mgor:H0P51_27425"/>
<name>A0A7D6HUV3_9MYCO</name>
<dbReference type="Proteomes" id="UP000510682">
    <property type="component" value="Chromosome"/>
</dbReference>
<proteinExistence type="predicted"/>
<sequence length="165" mass="16783">MRPIRLGLPAATITVLMASTVILGAGAAGATGAIPINAVLRNCDFSQVQTALEVPHSNMGHGTAQITSTGSSVTAHVNLLVAGEPGHHFDVGLIQEPMPSSATCGPGAPGTTFTGVDTDASGQVDVTLQAPIRQGTTGVWIMIESGNPHNNAPAEFYTTEFLAPV</sequence>